<name>A0A3G2QZ70_9STRA</name>
<keyword evidence="1" id="KW-0934">Plastid</keyword>
<accession>A0A3G2QZ70</accession>
<organism evidence="1">
    <name type="scientific">Synura sphagnicola</name>
    <dbReference type="NCBI Taxonomy" id="52556"/>
    <lineage>
        <taxon>Eukaryota</taxon>
        <taxon>Sar</taxon>
        <taxon>Stramenopiles</taxon>
        <taxon>Ochrophyta</taxon>
        <taxon>Synurophyceae</taxon>
        <taxon>Synurales</taxon>
        <taxon>Mallomonadaceae</taxon>
        <taxon>Synura</taxon>
    </lineage>
</organism>
<dbReference type="EMBL" id="MH795129">
    <property type="protein sequence ID" value="AYO28211.1"/>
    <property type="molecule type" value="Genomic_DNA"/>
</dbReference>
<gene>
    <name evidence="1" type="primary">rps20</name>
</gene>
<geneLocation type="plastid" evidence="1"/>
<dbReference type="AlphaFoldDB" id="A0A3G2QZ70"/>
<protein>
    <submittedName>
        <fullName evidence="1">Ribosomal protein S20</fullName>
    </submittedName>
</protein>
<evidence type="ECO:0000313" key="1">
    <source>
        <dbReference type="EMBL" id="AYO28211.1"/>
    </source>
</evidence>
<keyword evidence="1" id="KW-0687">Ribonucleoprotein</keyword>
<proteinExistence type="predicted"/>
<reference evidence="1" key="1">
    <citation type="submission" date="2018-08" db="EMBL/GenBank/DDBJ databases">
        <title>Comparative Plastid Genomics of Synurophyceae: Evolutionary Evidence of Lateral Gene Transfer and Inverted Repeat Dynamics.</title>
        <authorList>
            <person name="Kim J.I."/>
            <person name="Shin H."/>
            <person name="Skaloud P."/>
            <person name="Jung J."/>
            <person name="Yoon H.S."/>
            <person name="Archibald J.M."/>
            <person name="Shin W."/>
        </authorList>
    </citation>
    <scope>NUCLEOTIDE SEQUENCE</scope>
    <source>
        <strain evidence="1">FBCC200022</strain>
    </source>
</reference>
<dbReference type="GO" id="GO:0005840">
    <property type="term" value="C:ribosome"/>
    <property type="evidence" value="ECO:0007669"/>
    <property type="project" value="UniProtKB-KW"/>
</dbReference>
<keyword evidence="1" id="KW-0689">Ribosomal protein</keyword>
<sequence>MNKKQKNRKIQKQTKRNRMINRRYSSSVKTLLKLF</sequence>